<accession>A0A4Y9F6T7</accession>
<proteinExistence type="predicted"/>
<protein>
    <submittedName>
        <fullName evidence="3">Adenylate/guanylate cyclase domain-containing protein</fullName>
    </submittedName>
</protein>
<gene>
    <name evidence="3" type="ORF">E4U03_00375</name>
</gene>
<comment type="caution">
    <text evidence="3">The sequence shown here is derived from an EMBL/GenBank/DDBJ whole genome shotgun (WGS) entry which is preliminary data.</text>
</comment>
<organism evidence="3 4">
    <name type="scientific">Rothia nasimurium</name>
    <dbReference type="NCBI Taxonomy" id="85336"/>
    <lineage>
        <taxon>Bacteria</taxon>
        <taxon>Bacillati</taxon>
        <taxon>Actinomycetota</taxon>
        <taxon>Actinomycetes</taxon>
        <taxon>Micrococcales</taxon>
        <taxon>Micrococcaceae</taxon>
        <taxon>Rothia</taxon>
    </lineage>
</organism>
<dbReference type="OrthoDB" id="310836at2"/>
<dbReference type="Proteomes" id="UP000297951">
    <property type="component" value="Unassembled WGS sequence"/>
</dbReference>
<dbReference type="GO" id="GO:0035556">
    <property type="term" value="P:intracellular signal transduction"/>
    <property type="evidence" value="ECO:0007669"/>
    <property type="project" value="InterPro"/>
</dbReference>
<dbReference type="STRING" id="85336.A7979_07105"/>
<dbReference type="InterPro" id="IPR029787">
    <property type="entry name" value="Nucleotide_cyclase"/>
</dbReference>
<name>A0A4Y9F6T7_9MICC</name>
<feature type="domain" description="Guanylate cyclase" evidence="2">
    <location>
        <begin position="208"/>
        <end position="317"/>
    </location>
</feature>
<feature type="region of interest" description="Disordered" evidence="1">
    <location>
        <begin position="1"/>
        <end position="35"/>
    </location>
</feature>
<dbReference type="GO" id="GO:0004016">
    <property type="term" value="F:adenylate cyclase activity"/>
    <property type="evidence" value="ECO:0007669"/>
    <property type="project" value="UniProtKB-ARBA"/>
</dbReference>
<dbReference type="Gene3D" id="3.30.70.1230">
    <property type="entry name" value="Nucleotide cyclase"/>
    <property type="match status" value="1"/>
</dbReference>
<evidence type="ECO:0000256" key="1">
    <source>
        <dbReference type="SAM" id="MobiDB-lite"/>
    </source>
</evidence>
<dbReference type="PROSITE" id="PS50125">
    <property type="entry name" value="GUANYLATE_CYCLASE_2"/>
    <property type="match status" value="1"/>
</dbReference>
<dbReference type="GO" id="GO:0009190">
    <property type="term" value="P:cyclic nucleotide biosynthetic process"/>
    <property type="evidence" value="ECO:0007669"/>
    <property type="project" value="InterPro"/>
</dbReference>
<dbReference type="SUPFAM" id="SSF55073">
    <property type="entry name" value="Nucleotide cyclase"/>
    <property type="match status" value="1"/>
</dbReference>
<dbReference type="EMBL" id="SPQC01000001">
    <property type="protein sequence ID" value="TFU24403.1"/>
    <property type="molecule type" value="Genomic_DNA"/>
</dbReference>
<dbReference type="AlphaFoldDB" id="A0A4Y9F6T7"/>
<dbReference type="CDD" id="cd07302">
    <property type="entry name" value="CHD"/>
    <property type="match status" value="1"/>
</dbReference>
<sequence length="375" mass="41191">MEKSAPGSDPAEQAGTAPNRSRHHHNRVQSQLYRSDEARQGVLELERALLGENRSMKRGEVADDAGVPLLTARKIWRSLGLPNLTDDDAYFTHADSKALTTVTSLIKEGKLTEEAALSLTRSVGQMMDRMVVWQVEALVEDMVINGGLTDTEARGELLSLLPRLIEDLEDITVYGYRRMLNSAILRLALRDEEDGTDMADSDLPLARGVGFVDLVSYTSLSREMNERNLARLVKNFEQRCAEVIAVGGGRIIKTVGDEVMYLVESPEDGARIALTLSILISEDPQLPEARVSFVWGRVLPRLGDVYGPTVNLASRLVALTEPGVVLTDASTAEALEDDKRFVLIPQGVRNVRGFGNVRPVAITPGIGNELEIDFE</sequence>
<dbReference type="InterPro" id="IPR001054">
    <property type="entry name" value="A/G_cyclase"/>
</dbReference>
<evidence type="ECO:0000313" key="4">
    <source>
        <dbReference type="Proteomes" id="UP000297951"/>
    </source>
</evidence>
<evidence type="ECO:0000259" key="2">
    <source>
        <dbReference type="PROSITE" id="PS50125"/>
    </source>
</evidence>
<evidence type="ECO:0000313" key="3">
    <source>
        <dbReference type="EMBL" id="TFU24403.1"/>
    </source>
</evidence>
<dbReference type="RefSeq" id="WP_135011021.1">
    <property type="nucleotide sequence ID" value="NZ_JADGLK010000001.1"/>
</dbReference>
<reference evidence="3 4" key="1">
    <citation type="submission" date="2019-03" db="EMBL/GenBank/DDBJ databases">
        <title>Diversity of the mouse oral microbiome.</title>
        <authorList>
            <person name="Joseph S."/>
            <person name="Aduse-Opoku J."/>
            <person name="Curtis M."/>
            <person name="Wade W."/>
            <person name="Hashim A."/>
        </authorList>
    </citation>
    <scope>NUCLEOTIDE SEQUENCE [LARGE SCALE GENOMIC DNA]</scope>
    <source>
        <strain evidence="4">irhom_31</strain>
    </source>
</reference>